<accession>A0A2S8F6B8</accession>
<evidence type="ECO:0000256" key="7">
    <source>
        <dbReference type="ARBA" id="ARBA00022989"/>
    </source>
</evidence>
<organism evidence="12 13">
    <name type="scientific">Blastopirellula marina</name>
    <dbReference type="NCBI Taxonomy" id="124"/>
    <lineage>
        <taxon>Bacteria</taxon>
        <taxon>Pseudomonadati</taxon>
        <taxon>Planctomycetota</taxon>
        <taxon>Planctomycetia</taxon>
        <taxon>Pirellulales</taxon>
        <taxon>Pirellulaceae</taxon>
        <taxon>Blastopirellula</taxon>
    </lineage>
</organism>
<evidence type="ECO:0000256" key="9">
    <source>
        <dbReference type="SAM" id="MobiDB-lite"/>
    </source>
</evidence>
<dbReference type="GO" id="GO:0030313">
    <property type="term" value="C:cell envelope"/>
    <property type="evidence" value="ECO:0007669"/>
    <property type="project" value="UniProtKB-SubCell"/>
</dbReference>
<protein>
    <recommendedName>
        <fullName evidence="11">Solute-binding protein family 3/N-terminal domain-containing protein</fullName>
    </recommendedName>
</protein>
<comment type="subcellular location">
    <subcellularLocation>
        <location evidence="2">Cell envelope</location>
    </subcellularLocation>
    <subcellularLocation>
        <location evidence="1">Membrane</location>
        <topology evidence="1">Multi-pass membrane protein</topology>
    </subcellularLocation>
</comment>
<evidence type="ECO:0000256" key="2">
    <source>
        <dbReference type="ARBA" id="ARBA00004196"/>
    </source>
</evidence>
<evidence type="ECO:0000256" key="5">
    <source>
        <dbReference type="ARBA" id="ARBA00022692"/>
    </source>
</evidence>
<name>A0A2S8F6B8_9BACT</name>
<comment type="similarity">
    <text evidence="3">Belongs to the bacterial solute-binding protein 3 family.</text>
</comment>
<dbReference type="InterPro" id="IPR001991">
    <property type="entry name" value="Na-dicarboxylate_symporter"/>
</dbReference>
<dbReference type="PRINTS" id="PR00173">
    <property type="entry name" value="EDTRNSPORT"/>
</dbReference>
<evidence type="ECO:0000256" key="6">
    <source>
        <dbReference type="ARBA" id="ARBA00022729"/>
    </source>
</evidence>
<sequence>MKWKLRSGKKMKRLSLTAWILIGLALGIVVGIFVGERAQVLDPLGNGFIRLLQMAVLPYFIVSLPLGFGRLSFEEAKLLGVRLASFSALLWAMAIALVVLLPLTFPVIESANFFSATMVEANQPVDFVELYIPANPFRSLSDAIIPGVVVFGIALGIALIGVPKKQQLLNILDSLADALGRITGFVVKLTPIGVFALAASAAGTMTLEDLSRLQVYLIAYTVGALVLTFWLVPMLVSSLTPFSYRDILRATRDPLVTGFTTGNLLVVLAMLAENCKHLFQEQEELSRGRAESVVDVCLPIAFTFPNMGVVLLLLFIPFAGWFTGNPVELVQFPKLCLLGFFSFFGSVEIGLPFVLQQLRIPTDMFQLHVVTLVYIGRLATMLAVMHLAGVALLTAAGNAGWLKFRPGQVSIFAGATLTLLLAAVGGTRLVLESTVDRAYSKDEMIAGMQSIQYKLKGSVSREIPEPIAASEEESILDQIRKQGVLRVGYDPGGMPFSFFNKKDELVGFDIEMTQALADELGVTVEYSPYEKKEMADGLSGERRYDMLVGGLFATPSRVESMLFSQGYLDLNLSFVVPDYRKHRFDSFANLRQMDRPRIAVLERPYFGVWIQNTAPTAEIVLLDSPKEFFDQPNRYDALVMSAEAGSAWTLLYPSYSVVVPEDARLQVSIGYPMPVQAKRLENVVSRWIDLKQKDGTIDSLYAHWIEGKSARHSTPRWNVMTNVLGWGKSPSVSTSVAQDRHPNEREKTE</sequence>
<dbReference type="InterPro" id="IPR036458">
    <property type="entry name" value="Na:dicarbo_symporter_sf"/>
</dbReference>
<keyword evidence="4" id="KW-0813">Transport</keyword>
<feature type="transmembrane region" description="Helical" evidence="10">
    <location>
        <begin position="88"/>
        <end position="108"/>
    </location>
</feature>
<dbReference type="PROSITE" id="PS01039">
    <property type="entry name" value="SBP_BACTERIAL_3"/>
    <property type="match status" value="1"/>
</dbReference>
<keyword evidence="8 10" id="KW-0472">Membrane</keyword>
<dbReference type="GO" id="GO:0016020">
    <property type="term" value="C:membrane"/>
    <property type="evidence" value="ECO:0007669"/>
    <property type="project" value="UniProtKB-SubCell"/>
</dbReference>
<dbReference type="Gene3D" id="1.10.3860.10">
    <property type="entry name" value="Sodium:dicarboxylate symporter"/>
    <property type="match status" value="1"/>
</dbReference>
<evidence type="ECO:0000256" key="1">
    <source>
        <dbReference type="ARBA" id="ARBA00004141"/>
    </source>
</evidence>
<comment type="caution">
    <text evidence="12">The sequence shown here is derived from an EMBL/GenBank/DDBJ whole genome shotgun (WGS) entry which is preliminary data.</text>
</comment>
<dbReference type="PANTHER" id="PTHR35936:SF19">
    <property type="entry name" value="AMINO-ACID-BINDING PROTEIN YXEM-RELATED"/>
    <property type="match status" value="1"/>
</dbReference>
<evidence type="ECO:0000256" key="3">
    <source>
        <dbReference type="ARBA" id="ARBA00010333"/>
    </source>
</evidence>
<dbReference type="SUPFAM" id="SSF53850">
    <property type="entry name" value="Periplasmic binding protein-like II"/>
    <property type="match status" value="1"/>
</dbReference>
<dbReference type="Pfam" id="PF00497">
    <property type="entry name" value="SBP_bac_3"/>
    <property type="match status" value="1"/>
</dbReference>
<dbReference type="Pfam" id="PF00375">
    <property type="entry name" value="SDF"/>
    <property type="match status" value="1"/>
</dbReference>
<feature type="transmembrane region" description="Helical" evidence="10">
    <location>
        <begin position="332"/>
        <end position="355"/>
    </location>
</feature>
<dbReference type="Gene3D" id="3.40.190.10">
    <property type="entry name" value="Periplasmic binding protein-like II"/>
    <property type="match status" value="2"/>
</dbReference>
<evidence type="ECO:0000256" key="8">
    <source>
        <dbReference type="ARBA" id="ARBA00023136"/>
    </source>
</evidence>
<feature type="domain" description="Solute-binding protein family 3/N-terminal" evidence="11">
    <location>
        <begin position="484"/>
        <end position="708"/>
    </location>
</feature>
<dbReference type="Proteomes" id="UP000239388">
    <property type="component" value="Unassembled WGS sequence"/>
</dbReference>
<dbReference type="PANTHER" id="PTHR35936">
    <property type="entry name" value="MEMBRANE-BOUND LYTIC MUREIN TRANSGLYCOSYLASE F"/>
    <property type="match status" value="1"/>
</dbReference>
<proteinExistence type="inferred from homology"/>
<feature type="transmembrane region" description="Helical" evidence="10">
    <location>
        <begin position="143"/>
        <end position="162"/>
    </location>
</feature>
<dbReference type="GO" id="GO:0015293">
    <property type="term" value="F:symporter activity"/>
    <property type="evidence" value="ECO:0007669"/>
    <property type="project" value="InterPro"/>
</dbReference>
<gene>
    <name evidence="12" type="ORF">C5Y98_26700</name>
</gene>
<reference evidence="12 13" key="1">
    <citation type="submission" date="2018-02" db="EMBL/GenBank/DDBJ databases">
        <title>Comparative genomes isolates from brazilian mangrove.</title>
        <authorList>
            <person name="Araujo J.E."/>
            <person name="Taketani R.G."/>
            <person name="Silva M.C.P."/>
            <person name="Loureco M.V."/>
            <person name="Andreote F.D."/>
        </authorList>
    </citation>
    <scope>NUCLEOTIDE SEQUENCE [LARGE SCALE GENOMIC DNA]</scope>
    <source>
        <strain evidence="12 13">NAP PRIS-MGV</strain>
    </source>
</reference>
<feature type="transmembrane region" description="Helical" evidence="10">
    <location>
        <begin position="255"/>
        <end position="272"/>
    </location>
</feature>
<feature type="compositionally biased region" description="Basic and acidic residues" evidence="9">
    <location>
        <begin position="738"/>
        <end position="749"/>
    </location>
</feature>
<dbReference type="InterPro" id="IPR001638">
    <property type="entry name" value="Solute-binding_3/MltF_N"/>
</dbReference>
<dbReference type="InterPro" id="IPR018313">
    <property type="entry name" value="SBP_3_CS"/>
</dbReference>
<keyword evidence="7 10" id="KW-1133">Transmembrane helix</keyword>
<evidence type="ECO:0000313" key="13">
    <source>
        <dbReference type="Proteomes" id="UP000239388"/>
    </source>
</evidence>
<evidence type="ECO:0000259" key="11">
    <source>
        <dbReference type="SMART" id="SM00062"/>
    </source>
</evidence>
<dbReference type="EMBL" id="PUIB01000027">
    <property type="protein sequence ID" value="PQO27691.1"/>
    <property type="molecule type" value="Genomic_DNA"/>
</dbReference>
<evidence type="ECO:0000256" key="4">
    <source>
        <dbReference type="ARBA" id="ARBA00022448"/>
    </source>
</evidence>
<evidence type="ECO:0000256" key="10">
    <source>
        <dbReference type="SAM" id="Phobius"/>
    </source>
</evidence>
<keyword evidence="6" id="KW-0732">Signal</keyword>
<keyword evidence="5 10" id="KW-0812">Transmembrane</keyword>
<dbReference type="AlphaFoldDB" id="A0A2S8F6B8"/>
<feature type="transmembrane region" description="Helical" evidence="10">
    <location>
        <begin position="409"/>
        <end position="431"/>
    </location>
</feature>
<feature type="transmembrane region" description="Helical" evidence="10">
    <location>
        <begin position="215"/>
        <end position="235"/>
    </location>
</feature>
<feature type="region of interest" description="Disordered" evidence="9">
    <location>
        <begin position="730"/>
        <end position="749"/>
    </location>
</feature>
<dbReference type="CDD" id="cd13530">
    <property type="entry name" value="PBP2_peptides_like"/>
    <property type="match status" value="1"/>
</dbReference>
<feature type="transmembrane region" description="Helical" evidence="10">
    <location>
        <begin position="293"/>
        <end position="320"/>
    </location>
</feature>
<feature type="transmembrane region" description="Helical" evidence="10">
    <location>
        <begin position="367"/>
        <end position="389"/>
    </location>
</feature>
<dbReference type="SUPFAM" id="SSF118215">
    <property type="entry name" value="Proton glutamate symport protein"/>
    <property type="match status" value="1"/>
</dbReference>
<feature type="transmembrane region" description="Helical" evidence="10">
    <location>
        <begin position="47"/>
        <end position="68"/>
    </location>
</feature>
<evidence type="ECO:0000313" key="12">
    <source>
        <dbReference type="EMBL" id="PQO27691.1"/>
    </source>
</evidence>
<dbReference type="SMART" id="SM00062">
    <property type="entry name" value="PBPb"/>
    <property type="match status" value="1"/>
</dbReference>